<dbReference type="InterPro" id="IPR029485">
    <property type="entry name" value="CAT_C"/>
</dbReference>
<keyword evidence="3" id="KW-0812">Transmembrane</keyword>
<organism evidence="5 6">
    <name type="scientific">Equus asinus</name>
    <name type="common">Donkey</name>
    <name type="synonym">Equus africanus asinus</name>
    <dbReference type="NCBI Taxonomy" id="9793"/>
    <lineage>
        <taxon>Eukaryota</taxon>
        <taxon>Metazoa</taxon>
        <taxon>Chordata</taxon>
        <taxon>Craniata</taxon>
        <taxon>Vertebrata</taxon>
        <taxon>Euteleostomi</taxon>
        <taxon>Mammalia</taxon>
        <taxon>Eutheria</taxon>
        <taxon>Laurasiatheria</taxon>
        <taxon>Perissodactyla</taxon>
        <taxon>Equidae</taxon>
        <taxon>Equus</taxon>
    </lineage>
</organism>
<feature type="transmembrane region" description="Helical" evidence="3">
    <location>
        <begin position="25"/>
        <end position="45"/>
    </location>
</feature>
<evidence type="ECO:0000313" key="5">
    <source>
        <dbReference type="Ensembl" id="ENSEASP00005045348.1"/>
    </source>
</evidence>
<dbReference type="PANTHER" id="PTHR43243:SF4">
    <property type="entry name" value="CATIONIC AMINO ACID TRANSPORTER 4"/>
    <property type="match status" value="1"/>
</dbReference>
<sequence length="91" mass="10201">MVPLIPAASILLNVFLMLHLSYLNWLRFSVWLLIGLVVYFVYGIWHSKENQRELPGLTATHGSLEETVQALQPLGQAPAHEPGHMEQPASL</sequence>
<reference evidence="5 6" key="1">
    <citation type="journal article" date="2020" name="Nat. Commun.">
        <title>Donkey genomes provide new insights into domestication and selection for coat color.</title>
        <authorList>
            <person name="Wang"/>
            <person name="C."/>
            <person name="Li"/>
            <person name="H."/>
            <person name="Guo"/>
            <person name="Y."/>
            <person name="Huang"/>
            <person name="J."/>
            <person name="Sun"/>
            <person name="Y."/>
            <person name="Min"/>
            <person name="J."/>
            <person name="Wang"/>
            <person name="J."/>
            <person name="Fang"/>
            <person name="X."/>
            <person name="Zhao"/>
            <person name="Z."/>
            <person name="Wang"/>
            <person name="S."/>
            <person name="Zhang"/>
            <person name="Y."/>
            <person name="Liu"/>
            <person name="Q."/>
            <person name="Jiang"/>
            <person name="Q."/>
            <person name="Wang"/>
            <person name="X."/>
            <person name="Guo"/>
            <person name="Y."/>
            <person name="Yang"/>
            <person name="C."/>
            <person name="Wang"/>
            <person name="Y."/>
            <person name="Tian"/>
            <person name="F."/>
            <person name="Zhuang"/>
            <person name="G."/>
            <person name="Fan"/>
            <person name="Y."/>
            <person name="Gao"/>
            <person name="Q."/>
            <person name="Li"/>
            <person name="Y."/>
            <person name="Ju"/>
            <person name="Z."/>
            <person name="Li"/>
            <person name="J."/>
            <person name="Li"/>
            <person name="R."/>
            <person name="Hou"/>
            <person name="M."/>
            <person name="Yang"/>
            <person name="G."/>
            <person name="Liu"/>
            <person name="G."/>
            <person name="Liu"/>
            <person name="W."/>
            <person name="Guo"/>
            <person name="J."/>
            <person name="Pan"/>
            <person name="S."/>
            <person name="Fan"/>
            <person name="G."/>
            <person name="Zhang"/>
            <person name="W."/>
            <person name="Zhang"/>
            <person name="R."/>
            <person name="Yu"/>
            <person name="J."/>
            <person name="Zhang"/>
            <person name="X."/>
            <person name="Yin"/>
            <person name="Q."/>
            <person name="Ji"/>
            <person name="C."/>
            <person name="Jin"/>
            <person name="Y."/>
            <person name="Yue"/>
            <person name="G."/>
            <person name="Liu"/>
            <person name="M."/>
            <person name="Xu"/>
            <person name="J."/>
            <person name="Liu"/>
            <person name="S."/>
            <person name="Jordana"/>
            <person name="J."/>
            <person name="Noce"/>
            <person name="A."/>
            <person name="Amills"/>
            <person name="M."/>
            <person name="Wu"/>
            <person name="D.D."/>
            <person name="Li"/>
            <person name="S."/>
            <person name="Zhou"/>
            <person name="X. and Zhong"/>
            <person name="J."/>
        </authorList>
    </citation>
    <scope>NUCLEOTIDE SEQUENCE [LARGE SCALE GENOMIC DNA]</scope>
</reference>
<reference evidence="5" key="3">
    <citation type="submission" date="2025-09" db="UniProtKB">
        <authorList>
            <consortium name="Ensembl"/>
        </authorList>
    </citation>
    <scope>IDENTIFICATION</scope>
</reference>
<evidence type="ECO:0000259" key="4">
    <source>
        <dbReference type="Pfam" id="PF13906"/>
    </source>
</evidence>
<keyword evidence="6" id="KW-1185">Reference proteome</keyword>
<evidence type="ECO:0000256" key="1">
    <source>
        <dbReference type="ARBA" id="ARBA00022448"/>
    </source>
</evidence>
<accession>A0A9L0IYZ3</accession>
<keyword evidence="2" id="KW-0029">Amino-acid transport</keyword>
<name>A0A9L0IYZ3_EQUAS</name>
<evidence type="ECO:0000313" key="6">
    <source>
        <dbReference type="Proteomes" id="UP000694387"/>
    </source>
</evidence>
<dbReference type="Ensembl" id="ENSEAST00005038051.1">
    <property type="protein sequence ID" value="ENSEASP00005045348.1"/>
    <property type="gene ID" value="ENSEASG00005028875.1"/>
</dbReference>
<keyword evidence="1" id="KW-0813">Transport</keyword>
<dbReference type="Proteomes" id="UP000694387">
    <property type="component" value="Chromosome 8"/>
</dbReference>
<reference evidence="5" key="2">
    <citation type="submission" date="2025-08" db="UniProtKB">
        <authorList>
            <consortium name="Ensembl"/>
        </authorList>
    </citation>
    <scope>IDENTIFICATION</scope>
</reference>
<feature type="domain" description="Cationic amino acid transporter C-terminal" evidence="4">
    <location>
        <begin position="1"/>
        <end position="47"/>
    </location>
</feature>
<keyword evidence="3" id="KW-0472">Membrane</keyword>
<dbReference type="GO" id="GO:0005886">
    <property type="term" value="C:plasma membrane"/>
    <property type="evidence" value="ECO:0007669"/>
    <property type="project" value="TreeGrafter"/>
</dbReference>
<evidence type="ECO:0000256" key="3">
    <source>
        <dbReference type="SAM" id="Phobius"/>
    </source>
</evidence>
<protein>
    <recommendedName>
        <fullName evidence="4">Cationic amino acid transporter C-terminal domain-containing protein</fullName>
    </recommendedName>
</protein>
<dbReference type="Pfam" id="PF13906">
    <property type="entry name" value="AA_permease_C"/>
    <property type="match status" value="1"/>
</dbReference>
<dbReference type="GeneTree" id="ENSGT00390000014845"/>
<dbReference type="AlphaFoldDB" id="A0A9L0IYZ3"/>
<proteinExistence type="predicted"/>
<keyword evidence="3" id="KW-1133">Transmembrane helix</keyword>
<dbReference type="GO" id="GO:0015171">
    <property type="term" value="F:amino acid transmembrane transporter activity"/>
    <property type="evidence" value="ECO:0007669"/>
    <property type="project" value="TreeGrafter"/>
</dbReference>
<dbReference type="PANTHER" id="PTHR43243">
    <property type="entry name" value="INNER MEMBRANE TRANSPORTER YGJI-RELATED"/>
    <property type="match status" value="1"/>
</dbReference>
<evidence type="ECO:0000256" key="2">
    <source>
        <dbReference type="ARBA" id="ARBA00022970"/>
    </source>
</evidence>